<proteinExistence type="predicted"/>
<dbReference type="Proteomes" id="UP000024376">
    <property type="component" value="Unassembled WGS sequence"/>
</dbReference>
<accession>A0A024SMA8</accession>
<gene>
    <name evidence="3" type="ORF">M419DRAFT_68105</name>
</gene>
<reference evidence="4" key="1">
    <citation type="journal article" date="2013" name="Ind. Biotechnol.">
        <title>Comparative genomics analysis of Trichoderma reesei strains.</title>
        <authorList>
            <person name="Koike H."/>
            <person name="Aerts A."/>
            <person name="LaButti K."/>
            <person name="Grigoriev I.V."/>
            <person name="Baker S.E."/>
        </authorList>
    </citation>
    <scope>NUCLEOTIDE SEQUENCE [LARGE SCALE GENOMIC DNA]</scope>
    <source>
        <strain evidence="4">ATCC 56765 / BCRC 32924 / NRRL 11460 / Rut C-30</strain>
    </source>
</reference>
<keyword evidence="1" id="KW-0175">Coiled coil</keyword>
<dbReference type="EMBL" id="KI911139">
    <property type="protein sequence ID" value="ETS06405.1"/>
    <property type="molecule type" value="Genomic_DNA"/>
</dbReference>
<dbReference type="KEGG" id="trr:M419DRAFT_68105"/>
<name>A0A024SMA8_HYPJR</name>
<dbReference type="AlphaFoldDB" id="A0A024SMA8"/>
<organism evidence="3 4">
    <name type="scientific">Hypocrea jecorina (strain ATCC 56765 / BCRC 32924 / NRRL 11460 / Rut C-30)</name>
    <name type="common">Trichoderma reesei</name>
    <dbReference type="NCBI Taxonomy" id="1344414"/>
    <lineage>
        <taxon>Eukaryota</taxon>
        <taxon>Fungi</taxon>
        <taxon>Dikarya</taxon>
        <taxon>Ascomycota</taxon>
        <taxon>Pezizomycotina</taxon>
        <taxon>Sordariomycetes</taxon>
        <taxon>Hypocreomycetidae</taxon>
        <taxon>Hypocreales</taxon>
        <taxon>Hypocreaceae</taxon>
        <taxon>Trichoderma</taxon>
    </lineage>
</organism>
<feature type="coiled-coil region" evidence="1">
    <location>
        <begin position="101"/>
        <end position="128"/>
    </location>
</feature>
<evidence type="ECO:0000313" key="4">
    <source>
        <dbReference type="Proteomes" id="UP000024376"/>
    </source>
</evidence>
<evidence type="ECO:0000256" key="1">
    <source>
        <dbReference type="SAM" id="Coils"/>
    </source>
</evidence>
<dbReference type="OrthoDB" id="4581301at2759"/>
<dbReference type="HOGENOM" id="CLU_479133_0_0_1"/>
<protein>
    <submittedName>
        <fullName evidence="3">Uncharacterized protein</fullName>
    </submittedName>
</protein>
<evidence type="ECO:0000313" key="3">
    <source>
        <dbReference type="EMBL" id="ETS06405.1"/>
    </source>
</evidence>
<sequence>MILSKSVWTLRLTTSAQRSVARNQKRCRAFVRRLDKNNEVYYTIANKRPPKSPDAIPVRDDFFEMPDLLLDLDAEESPFVRQVDESDERRLERKWDVHPRRTQAQKQLEELRQQIAESRRKADEILSNPTNIWRLNSHDVLSAALRCQPTAIDGVEAPAPTSGSSSTPERSTSRQDPAFLKTLCRENGIPPHALQDDQVLLEWMILRYKSLHRSIANRSEPPSSPSELTAALKAQVSITGIRRLVFHSLSFEGAAKTYFLNRRHPSNDSGITEEHVPRAIRNACFQVLDQHPDKAAAHLEILGFLGNLGARLSLDGIALPPALIGLALRLSASAGIVQATSEWLHRGFEIRTWEKRASSSNDVGGALKAFTQHLSGQGIGGLCTVHDRQMLLQLLTGIDEHHSLSSESFRALSLFHLGEQSKVPTAQAYGMYKSYITLLGHLGALRTIWKEWHVSRPIVTRFLNPKDADERLEQLYEASLQIALRVAASQQLETSCPPDMELGECVAMDYHSIRPQDGDFKMNDGRGTAGSSITVTDESSLDLPSFDLPLDEWMTELEGISRQRPSSSH</sequence>
<feature type="compositionally biased region" description="Low complexity" evidence="2">
    <location>
        <begin position="157"/>
        <end position="170"/>
    </location>
</feature>
<evidence type="ECO:0000256" key="2">
    <source>
        <dbReference type="SAM" id="MobiDB-lite"/>
    </source>
</evidence>
<feature type="region of interest" description="Disordered" evidence="2">
    <location>
        <begin position="154"/>
        <end position="175"/>
    </location>
</feature>